<evidence type="ECO:0000256" key="6">
    <source>
        <dbReference type="PIRNR" id="PIRNR036424"/>
    </source>
</evidence>
<dbReference type="VEuPathDB" id="CryptoDB:CHUDEA2_360"/>
<dbReference type="PANTHER" id="PTHR14068">
    <property type="entry name" value="EUKARYOTIC TRANSLATION INITIATION FACTOR 3 EIF3 -RELATED"/>
    <property type="match status" value="1"/>
</dbReference>
<protein>
    <recommendedName>
        <fullName evidence="5 6">Eukaryotic translation initiation factor 3 subunit B</fullName>
        <shortName evidence="5 6">eIF3b</shortName>
    </recommendedName>
    <alternativeName>
        <fullName evidence="5">Eukaryotic translation initiation factor 3 subunit 9</fullName>
    </alternativeName>
</protein>
<proteinExistence type="inferred from homology"/>
<dbReference type="GO" id="GO:0016282">
    <property type="term" value="C:eukaryotic 43S preinitiation complex"/>
    <property type="evidence" value="ECO:0007669"/>
    <property type="project" value="UniProtKB-UniRule"/>
</dbReference>
<dbReference type="GO" id="GO:0031369">
    <property type="term" value="F:translation initiation factor binding"/>
    <property type="evidence" value="ECO:0007669"/>
    <property type="project" value="InterPro"/>
</dbReference>
<dbReference type="EMBL" id="LN877948">
    <property type="protein sequence ID" value="CUV04367.1"/>
    <property type="molecule type" value="Genomic_DNA"/>
</dbReference>
<reference evidence="9 10" key="1">
    <citation type="submission" date="2014-11" db="EMBL/GenBank/DDBJ databases">
        <title>Comparative genomic analysis of Cryptosporidium hominis reveals occurrence of genetic recombination in virulent subtypes.</title>
        <authorList>
            <person name="Guo Y."/>
            <person name="Tang K."/>
            <person name="Frace M."/>
            <person name="Li N."/>
            <person name="Roellig D.M."/>
            <person name="Sammons S."/>
            <person name="Knipe K."/>
            <person name="Rowe L."/>
            <person name="Feng Y."/>
            <person name="Xiao L."/>
        </authorList>
    </citation>
    <scope>NUCLEOTIDE SEQUENCE [LARGE SCALE GENOMIC DNA]</scope>
    <source>
        <strain evidence="9">30976</strain>
    </source>
</reference>
<keyword evidence="1 5" id="KW-0963">Cytoplasm</keyword>
<dbReference type="VEuPathDB" id="CryptoDB:ChTU502y2012_387g0340"/>
<dbReference type="PIRSF" id="PIRSF036424">
    <property type="entry name" value="eIF3b"/>
    <property type="match status" value="1"/>
</dbReference>
<dbReference type="EMBL" id="JTAI01000036">
    <property type="protein sequence ID" value="PPS93604.1"/>
    <property type="molecule type" value="Genomic_DNA"/>
</dbReference>
<dbReference type="GO" id="GO:0005852">
    <property type="term" value="C:eukaryotic translation initiation factor 3 complex"/>
    <property type="evidence" value="ECO:0007669"/>
    <property type="project" value="UniProtKB-UniRule"/>
</dbReference>
<dbReference type="PANTHER" id="PTHR14068:SF0">
    <property type="entry name" value="EUKARYOTIC TRANSLATION INITIATION FACTOR 3 SUBUNIT B"/>
    <property type="match status" value="1"/>
</dbReference>
<dbReference type="VEuPathDB" id="CryptoDB:GY17_00003652"/>
<dbReference type="AlphaFoldDB" id="A0A0S4TAY3"/>
<keyword evidence="4 5" id="KW-0648">Protein biosynthesis</keyword>
<dbReference type="GO" id="GO:0001732">
    <property type="term" value="P:formation of cytoplasmic translation initiation complex"/>
    <property type="evidence" value="ECO:0007669"/>
    <property type="project" value="UniProtKB-UniRule"/>
</dbReference>
<dbReference type="SUPFAM" id="SSF82171">
    <property type="entry name" value="DPP6 N-terminal domain-like"/>
    <property type="match status" value="1"/>
</dbReference>
<feature type="domain" description="Translation initiation factor beta propellor-like" evidence="7">
    <location>
        <begin position="408"/>
        <end position="614"/>
    </location>
</feature>
<dbReference type="InterPro" id="IPR011400">
    <property type="entry name" value="EIF3B"/>
</dbReference>
<dbReference type="VEuPathDB" id="CryptoDB:Chro.20043"/>
<keyword evidence="2 5" id="KW-0396">Initiation factor</keyword>
<comment type="subcellular location">
    <subcellularLocation>
        <location evidence="5 6">Cytoplasm</location>
    </subcellularLocation>
</comment>
<keyword evidence="10" id="KW-1185">Reference proteome</keyword>
<dbReference type="GO" id="GO:0033290">
    <property type="term" value="C:eukaryotic 48S preinitiation complex"/>
    <property type="evidence" value="ECO:0007669"/>
    <property type="project" value="UniProtKB-UniRule"/>
</dbReference>
<dbReference type="InterPro" id="IPR015943">
    <property type="entry name" value="WD40/YVTN_repeat-like_dom_sf"/>
</dbReference>
<comment type="function">
    <text evidence="6">Component of the eukaryotic translation initiation factor 3 (eIF-3) complex, which is involved in protein synthesis and, together with other initiation factors, stimulates binding of mRNA and methionyl-tRNAi to the 40S ribosome.</text>
</comment>
<evidence type="ECO:0000256" key="1">
    <source>
        <dbReference type="ARBA" id="ARBA00022490"/>
    </source>
</evidence>
<evidence type="ECO:0000259" key="7">
    <source>
        <dbReference type="Pfam" id="PF08662"/>
    </source>
</evidence>
<dbReference type="Proteomes" id="UP001429100">
    <property type="component" value="Unassembled WGS sequence"/>
</dbReference>
<keyword evidence="3 5" id="KW-0694">RNA-binding</keyword>
<name>A0A0S4TAY3_CRYHO</name>
<dbReference type="HAMAP" id="MF_03001">
    <property type="entry name" value="eIF3b"/>
    <property type="match status" value="1"/>
</dbReference>
<reference evidence="8" key="2">
    <citation type="submission" date="2015-08" db="EMBL/GenBank/DDBJ databases">
        <authorList>
            <person name="Babu N.S."/>
            <person name="Beckwith C.J."/>
            <person name="Beseler K.G."/>
            <person name="Brison A."/>
            <person name="Carone J.V."/>
            <person name="Caskin T.P."/>
            <person name="Diamond M."/>
            <person name="Durham M.E."/>
            <person name="Foxe J.M."/>
            <person name="Go M."/>
            <person name="Henderson B.A."/>
            <person name="Jones I.B."/>
            <person name="McGettigan J.A."/>
            <person name="Micheletti S.J."/>
            <person name="Nasrallah M.E."/>
            <person name="Ortiz D."/>
            <person name="Piller C.R."/>
            <person name="Privatt S.R."/>
            <person name="Schneider S.L."/>
            <person name="Sharp S."/>
            <person name="Smith T.C."/>
            <person name="Stanton J.D."/>
            <person name="Ullery H.E."/>
            <person name="Wilson R.J."/>
            <person name="Serrano M.G."/>
            <person name="Buck G."/>
            <person name="Lee V."/>
            <person name="Wang Y."/>
            <person name="Carvalho R."/>
            <person name="Voegtly L."/>
            <person name="Shi R."/>
            <person name="Duckworth R."/>
            <person name="Johnson A."/>
            <person name="Loviza R."/>
            <person name="Walstead R."/>
            <person name="Shah Z."/>
            <person name="Kiflezghi M."/>
            <person name="Wade K."/>
            <person name="Ball S.L."/>
            <person name="Bradley K.W."/>
            <person name="Asai D.J."/>
            <person name="Bowman C.A."/>
            <person name="Russell D.A."/>
            <person name="Pope W.H."/>
            <person name="Jacobs-Sera D."/>
            <person name="Hendrix R.W."/>
            <person name="Hatfull G.F."/>
        </authorList>
    </citation>
    <scope>NUCLEOTIDE SEQUENCE [LARGE SCALE GENOMIC DNA]</scope>
</reference>
<sequence>MFKVTREELGEDIDLLEYLSDSTYDGEETEEYISKRCNTIEEPLTLSDSFSKSFVIFGLPCIGSDKYERFLKALRTIINQTLKMMRVEYDENFLLDVPQDEDGGTKGVAILTFSNSFQAETVCQALSKAPFDKQTKFNTVMFDDVKRIIEQDESAPGHFETLYPPPTLFSRDDVRNWLMGPRCREQFVIRYQSATEIYSFDSIQRIPELIYDGERAKGGKRVWTDFSVQWSPMGSYLVTFHRQGVALWGGDDWDKKIRFEHKDVKFIDFSPNEEYLLTWDGSSPDSRFDKAVKVWHVLSGRLLRCFSTPTMTLNNNGTDSGLHFLWSPTGNYLAHCSDKGELFVYESSTMTLVEDPATGNKNPLKYPLQFFDWSPEEDNLSIWCPERGDTPGRLTLLSIKNRKELAIKNVFNVREASVHWQPKGQYMCLKALVSRKAGKKAKKEYTQLEIFRVKEKNVPVDTVHIEGVTVKCLSWESSNRFAIVVVDDVTRSQTLRFYQVNATQTDFVCSYYLTSPVDTIKWSPLGSYFVLGGSGGNLTFCQLTNENKFDILQKDEHFMCNWIQWDPTGRYVTTAFQSKLAEGAYKYSTETGFIVWSFQGRQLYNSPLETFYQFIWRPHPPSLLSQEKFDEIPRKLKDYSKKFDAEDEAVRSEKRNIVLQKRKVNEDEFNAILQKIQEWKVQQPLYKEWLAAKEVLLNSLQWEEQEEVIEIELETIQEVISTEV</sequence>
<gene>
    <name evidence="8" type="ORF">CHUDEA2_360</name>
    <name evidence="9" type="ORF">GY17_00003652</name>
</gene>
<evidence type="ECO:0000313" key="8">
    <source>
        <dbReference type="EMBL" id="CUV04367.1"/>
    </source>
</evidence>
<dbReference type="Proteomes" id="UP000199752">
    <property type="component" value="Chromosome 2"/>
</dbReference>
<organism evidence="8">
    <name type="scientific">Cryptosporidium hominis</name>
    <dbReference type="NCBI Taxonomy" id="237895"/>
    <lineage>
        <taxon>Eukaryota</taxon>
        <taxon>Sar</taxon>
        <taxon>Alveolata</taxon>
        <taxon>Apicomplexa</taxon>
        <taxon>Conoidasida</taxon>
        <taxon>Coccidia</taxon>
        <taxon>Eucoccidiorida</taxon>
        <taxon>Eimeriorina</taxon>
        <taxon>Cryptosporidiidae</taxon>
        <taxon>Cryptosporidium</taxon>
    </lineage>
</organism>
<evidence type="ECO:0000256" key="3">
    <source>
        <dbReference type="ARBA" id="ARBA00022884"/>
    </source>
</evidence>
<dbReference type="InterPro" id="IPR013979">
    <property type="entry name" value="TIF_beta_prop-like"/>
</dbReference>
<comment type="function">
    <text evidence="5">RNA-binding component of the eukaryotic translation initiation factor 3 (eIF-3) complex, which is involved in protein synthesis of a specialized repertoire of mRNAs and, together with other initiation factors, stimulates binding of mRNA and methionyl-tRNAi to the 40S ribosome. The eIF-3 complex specifically targets and initiates translation of a subset of mRNAs involved in cell proliferation.</text>
</comment>
<dbReference type="Gene3D" id="2.130.10.10">
    <property type="entry name" value="YVTN repeat-like/Quinoprotein amine dehydrogenase"/>
    <property type="match status" value="2"/>
</dbReference>
<evidence type="ECO:0000256" key="5">
    <source>
        <dbReference type="HAMAP-Rule" id="MF_03001"/>
    </source>
</evidence>
<comment type="similarity">
    <text evidence="5 6">Belongs to the eIF-3 subunit B family.</text>
</comment>
<evidence type="ECO:0000313" key="10">
    <source>
        <dbReference type="Proteomes" id="UP001429100"/>
    </source>
</evidence>
<comment type="subunit">
    <text evidence="5 6">Component of the eukaryotic translation initiation factor 3 (eIF-3) complex.</text>
</comment>
<evidence type="ECO:0000256" key="4">
    <source>
        <dbReference type="ARBA" id="ARBA00022917"/>
    </source>
</evidence>
<dbReference type="GO" id="GO:0003743">
    <property type="term" value="F:translation initiation factor activity"/>
    <property type="evidence" value="ECO:0007669"/>
    <property type="project" value="UniProtKB-UniRule"/>
</dbReference>
<dbReference type="OrthoDB" id="10250414at2759"/>
<evidence type="ECO:0000313" key="9">
    <source>
        <dbReference type="EMBL" id="PPS93604.1"/>
    </source>
</evidence>
<reference evidence="9 10" key="3">
    <citation type="submission" date="2017-10" db="EMBL/GenBank/DDBJ databases">
        <title>Consistent, comparative and evidence-based genome annotation and re-annotation for the closely-related species, Cryptosporidium parvum, C. hominis and C. tyzzeri.</title>
        <authorList>
            <person name="Baptista R.P."/>
            <person name="Li Y."/>
            <person name="Sateriale A."/>
            <person name="Striepen B."/>
            <person name="Kissinger J.C."/>
        </authorList>
    </citation>
    <scope>NUCLEOTIDE SEQUENCE [LARGE SCALE GENOMIC DNA]</scope>
    <source>
        <strain evidence="9">30976</strain>
    </source>
</reference>
<accession>A0A0S4TAY3</accession>
<dbReference type="Pfam" id="PF08662">
    <property type="entry name" value="eIF2A"/>
    <property type="match status" value="1"/>
</dbReference>
<dbReference type="GO" id="GO:0003723">
    <property type="term" value="F:RNA binding"/>
    <property type="evidence" value="ECO:0007669"/>
    <property type="project" value="UniProtKB-UniRule"/>
</dbReference>
<evidence type="ECO:0000256" key="2">
    <source>
        <dbReference type="ARBA" id="ARBA00022540"/>
    </source>
</evidence>